<dbReference type="EMBL" id="OP429123">
    <property type="protein sequence ID" value="WEG69020.1"/>
    <property type="molecule type" value="Genomic_DNA"/>
</dbReference>
<evidence type="ECO:0000313" key="4">
    <source>
        <dbReference type="EMBL" id="WEG69297.1"/>
    </source>
</evidence>
<sequence>MPVRDASPRDQRRLLRVLGALVAALAVVVVALAARLAAVVPAGPCAPTPSVSEDAAADAAGSDFPCPPPWLAFGDRCFHFSERPSDRHAAAAACRAAGAGLAVLADLPSMRFAWAFRTTYDYWIGLSREESDPAAPWYWADGTPFDPTTYKGLPSSANLSAFKKDCGNIYCPRRPANYTIRNTVAGPYVYLSDLGFSTARPDGRRRWICSRPMFFGGHRPRSSSPPPTPPPAQGRE</sequence>
<dbReference type="Pfam" id="PF00059">
    <property type="entry name" value="Lectin_C"/>
    <property type="match status" value="1"/>
</dbReference>
<feature type="compositionally biased region" description="Pro residues" evidence="1">
    <location>
        <begin position="223"/>
        <end position="236"/>
    </location>
</feature>
<evidence type="ECO:0000313" key="3">
    <source>
        <dbReference type="EMBL" id="WEG69020.1"/>
    </source>
</evidence>
<name>A0A9Y1N6B5_9BETA</name>
<evidence type="ECO:0000256" key="1">
    <source>
        <dbReference type="SAM" id="MobiDB-lite"/>
    </source>
</evidence>
<evidence type="ECO:0000259" key="2">
    <source>
        <dbReference type="PROSITE" id="PS50041"/>
    </source>
</evidence>
<dbReference type="EMBL" id="OP429141">
    <property type="protein sequence ID" value="WEG71526.1"/>
    <property type="molecule type" value="Genomic_DNA"/>
</dbReference>
<gene>
    <name evidence="3" type="primary">a2</name>
</gene>
<accession>A0A9Y1N6B5</accession>
<dbReference type="InterPro" id="IPR016187">
    <property type="entry name" value="CTDL_fold"/>
</dbReference>
<dbReference type="PROSITE" id="PS50041">
    <property type="entry name" value="C_TYPE_LECTIN_2"/>
    <property type="match status" value="1"/>
</dbReference>
<dbReference type="EMBL" id="OP429125">
    <property type="protein sequence ID" value="WEG69297.1"/>
    <property type="molecule type" value="Genomic_DNA"/>
</dbReference>
<dbReference type="PANTHER" id="PTHR45710">
    <property type="entry name" value="C-TYPE LECTIN DOMAIN-CONTAINING PROTEIN 180"/>
    <property type="match status" value="1"/>
</dbReference>
<organism evidence="3">
    <name type="scientific">Mastomys natalensis cytomegalovirus 2</name>
    <dbReference type="NCBI Taxonomy" id="2973540"/>
    <lineage>
        <taxon>Viruses</taxon>
        <taxon>Duplodnaviria</taxon>
        <taxon>Heunggongvirae</taxon>
        <taxon>Peploviricota</taxon>
        <taxon>Herviviricetes</taxon>
        <taxon>Herpesvirales</taxon>
        <taxon>Orthoherpesviridae</taxon>
        <taxon>Betaherpesvirinae</taxon>
        <taxon>Muromegalovirus</taxon>
    </lineage>
</organism>
<proteinExistence type="predicted"/>
<feature type="domain" description="C-type lectin" evidence="2">
    <location>
        <begin position="73"/>
        <end position="170"/>
    </location>
</feature>
<reference evidence="3" key="2">
    <citation type="submission" date="2023-06" db="EMBL/GenBank/DDBJ databases">
        <title>Isolation and genome sequencing of cytomegaloviruses from Natal multimammate mice (Mastomys natalensis).</title>
        <authorList>
            <person name="Jarvis M.A."/>
            <person name="Davison A.J."/>
        </authorList>
    </citation>
    <scope>NUCLEOTIDE SEQUENCE</scope>
    <source>
        <strain evidence="3">Mnat18</strain>
        <strain evidence="5">Mnat2</strain>
        <strain evidence="4">Mnat29</strain>
    </source>
</reference>
<dbReference type="SMART" id="SM00034">
    <property type="entry name" value="CLECT"/>
    <property type="match status" value="1"/>
</dbReference>
<dbReference type="InterPro" id="IPR016186">
    <property type="entry name" value="C-type_lectin-like/link_sf"/>
</dbReference>
<dbReference type="PANTHER" id="PTHR45710:SF26">
    <property type="entry name" value="RH26557P"/>
    <property type="match status" value="1"/>
</dbReference>
<dbReference type="Gene3D" id="3.10.100.10">
    <property type="entry name" value="Mannose-Binding Protein A, subunit A"/>
    <property type="match status" value="1"/>
</dbReference>
<feature type="region of interest" description="Disordered" evidence="1">
    <location>
        <begin position="216"/>
        <end position="236"/>
    </location>
</feature>
<evidence type="ECO:0000313" key="5">
    <source>
        <dbReference type="EMBL" id="WEG71526.1"/>
    </source>
</evidence>
<dbReference type="InterPro" id="IPR050828">
    <property type="entry name" value="C-type_lectin/matrix_domain"/>
</dbReference>
<protein>
    <submittedName>
        <fullName evidence="3">Protein a2</fullName>
    </submittedName>
</protein>
<reference evidence="3" key="1">
    <citation type="submission" date="2022-09" db="EMBL/GenBank/DDBJ databases">
        <authorList>
            <person name="Vucak M."/>
            <person name="Davison A.J."/>
        </authorList>
    </citation>
    <scope>NUCLEOTIDE SEQUENCE</scope>
    <source>
        <strain evidence="3">Mnat18</strain>
        <strain evidence="5">Mnat2</strain>
        <strain evidence="4">Mnat29</strain>
    </source>
</reference>
<dbReference type="InterPro" id="IPR001304">
    <property type="entry name" value="C-type_lectin-like"/>
</dbReference>
<dbReference type="SUPFAM" id="SSF56436">
    <property type="entry name" value="C-type lectin-like"/>
    <property type="match status" value="1"/>
</dbReference>